<dbReference type="Proteomes" id="UP000242754">
    <property type="component" value="Unassembled WGS sequence"/>
</dbReference>
<evidence type="ECO:0000313" key="6">
    <source>
        <dbReference type="EMBL" id="CZR00645.1"/>
    </source>
</evidence>
<dbReference type="AlphaFoldDB" id="A0A143Z0Z9"/>
<organism evidence="6 7">
    <name type="scientific">Trichococcus palustris</name>
    <dbReference type="NCBI Taxonomy" id="140314"/>
    <lineage>
        <taxon>Bacteria</taxon>
        <taxon>Bacillati</taxon>
        <taxon>Bacillota</taxon>
        <taxon>Bacilli</taxon>
        <taxon>Lactobacillales</taxon>
        <taxon>Carnobacteriaceae</taxon>
        <taxon>Trichococcus</taxon>
    </lineage>
</organism>
<dbReference type="PROSITE" id="PS50893">
    <property type="entry name" value="ABC_TRANSPORTER_2"/>
    <property type="match status" value="1"/>
</dbReference>
<dbReference type="InterPro" id="IPR050763">
    <property type="entry name" value="ABC_transporter_ATP-binding"/>
</dbReference>
<dbReference type="RefSeq" id="WP_087034054.1">
    <property type="nucleotide sequence ID" value="NZ_FJNE01000009.1"/>
</dbReference>
<name>A0A143Z0Z9_9LACT</name>
<dbReference type="CDD" id="cd03230">
    <property type="entry name" value="ABC_DR_subfamily_A"/>
    <property type="match status" value="1"/>
</dbReference>
<keyword evidence="2" id="KW-0813">Transport</keyword>
<evidence type="ECO:0000256" key="4">
    <source>
        <dbReference type="ARBA" id="ARBA00022840"/>
    </source>
</evidence>
<dbReference type="GO" id="GO:0005524">
    <property type="term" value="F:ATP binding"/>
    <property type="evidence" value="ECO:0007669"/>
    <property type="project" value="UniProtKB-KW"/>
</dbReference>
<protein>
    <submittedName>
        <fullName evidence="6">Abc transporter</fullName>
    </submittedName>
</protein>
<dbReference type="SUPFAM" id="SSF52540">
    <property type="entry name" value="P-loop containing nucleoside triphosphate hydrolases"/>
    <property type="match status" value="1"/>
</dbReference>
<dbReference type="Pfam" id="PF00005">
    <property type="entry name" value="ABC_tran"/>
    <property type="match status" value="1"/>
</dbReference>
<dbReference type="PROSITE" id="PS00211">
    <property type="entry name" value="ABC_TRANSPORTER_1"/>
    <property type="match status" value="1"/>
</dbReference>
<evidence type="ECO:0000259" key="5">
    <source>
        <dbReference type="PROSITE" id="PS50893"/>
    </source>
</evidence>
<dbReference type="Gene3D" id="3.40.50.300">
    <property type="entry name" value="P-loop containing nucleotide triphosphate hydrolases"/>
    <property type="match status" value="1"/>
</dbReference>
<proteinExistence type="inferred from homology"/>
<evidence type="ECO:0000313" key="7">
    <source>
        <dbReference type="Proteomes" id="UP000242754"/>
    </source>
</evidence>
<evidence type="ECO:0000256" key="1">
    <source>
        <dbReference type="ARBA" id="ARBA00005417"/>
    </source>
</evidence>
<evidence type="ECO:0000256" key="2">
    <source>
        <dbReference type="ARBA" id="ARBA00022448"/>
    </source>
</evidence>
<gene>
    <name evidence="6" type="ORF">Tpal_2549</name>
</gene>
<dbReference type="PANTHER" id="PTHR42711">
    <property type="entry name" value="ABC TRANSPORTER ATP-BINDING PROTEIN"/>
    <property type="match status" value="1"/>
</dbReference>
<keyword evidence="4" id="KW-0067">ATP-binding</keyword>
<dbReference type="OrthoDB" id="9804819at2"/>
<keyword evidence="3" id="KW-0547">Nucleotide-binding</keyword>
<reference evidence="6 7" key="1">
    <citation type="submission" date="2016-02" db="EMBL/GenBank/DDBJ databases">
        <authorList>
            <person name="Wen L."/>
            <person name="He K."/>
            <person name="Yang H."/>
        </authorList>
    </citation>
    <scope>NUCLEOTIDE SEQUENCE [LARGE SCALE GENOMIC DNA]</scope>
    <source>
        <strain evidence="6">Trichococcus palustris</strain>
    </source>
</reference>
<dbReference type="GO" id="GO:0016887">
    <property type="term" value="F:ATP hydrolysis activity"/>
    <property type="evidence" value="ECO:0007669"/>
    <property type="project" value="InterPro"/>
</dbReference>
<dbReference type="STRING" id="140314.SAMN04488076_10855"/>
<keyword evidence="7" id="KW-1185">Reference proteome</keyword>
<comment type="similarity">
    <text evidence="1">Belongs to the ABC transporter superfamily.</text>
</comment>
<dbReference type="PANTHER" id="PTHR42711:SF5">
    <property type="entry name" value="ABC TRANSPORTER ATP-BINDING PROTEIN NATA"/>
    <property type="match status" value="1"/>
</dbReference>
<feature type="domain" description="ABC transporter" evidence="5">
    <location>
        <begin position="4"/>
        <end position="230"/>
    </location>
</feature>
<dbReference type="SMART" id="SM00382">
    <property type="entry name" value="AAA"/>
    <property type="match status" value="1"/>
</dbReference>
<dbReference type="EMBL" id="FJNE01000009">
    <property type="protein sequence ID" value="CZR00645.1"/>
    <property type="molecule type" value="Genomic_DNA"/>
</dbReference>
<evidence type="ECO:0000256" key="3">
    <source>
        <dbReference type="ARBA" id="ARBA00022741"/>
    </source>
</evidence>
<accession>A0A143Z0Z9</accession>
<sequence length="296" mass="33398">MEAIVIEGLTKKYKKNVALDNINLTVGQGEIFGFIGPNGAGKSTTIKCLLDFIKPTKGIAEIYGLDAQKDSESLKRIIGYVPSDVHYYNNVTVEEILKMTGKFHGIHNLKEMMAYYVERFELEPKKKMKELSLGNRKKVAIVNSLIFDPEVLILDEPTSGLDPLMQHRLFEELSYHHDEGTTIFLSTHNLHEVESFCTRTAFIRSGKILSVEEMETGHTPAKVVKLTGAALQVEALQAKGYRVLSRTDTDVSLLYQDSVKQLLTDLSFLEIDDVEIRNQNLEEKFLSLYDGGELHE</sequence>
<dbReference type="InterPro" id="IPR017871">
    <property type="entry name" value="ABC_transporter-like_CS"/>
</dbReference>
<dbReference type="InterPro" id="IPR027417">
    <property type="entry name" value="P-loop_NTPase"/>
</dbReference>
<dbReference type="InterPro" id="IPR003593">
    <property type="entry name" value="AAA+_ATPase"/>
</dbReference>
<dbReference type="InterPro" id="IPR003439">
    <property type="entry name" value="ABC_transporter-like_ATP-bd"/>
</dbReference>